<proteinExistence type="predicted"/>
<organism evidence="1">
    <name type="scientific">Chaetoceros debilis</name>
    <dbReference type="NCBI Taxonomy" id="122233"/>
    <lineage>
        <taxon>Eukaryota</taxon>
        <taxon>Sar</taxon>
        <taxon>Stramenopiles</taxon>
        <taxon>Ochrophyta</taxon>
        <taxon>Bacillariophyta</taxon>
        <taxon>Coscinodiscophyceae</taxon>
        <taxon>Chaetocerotophycidae</taxon>
        <taxon>Chaetocerotales</taxon>
        <taxon>Chaetocerotaceae</taxon>
        <taxon>Chaetoceros</taxon>
    </lineage>
</organism>
<accession>A0A7S3VEP0</accession>
<protein>
    <submittedName>
        <fullName evidence="1">Uncharacterized protein</fullName>
    </submittedName>
</protein>
<sequence length="265" mass="29870">MNMKTKSTIANNTSSVETIKSDVKVLGKRSRIWRSCRKGERKEEKVYDDYDEYDFRSLVWDSESNPIIASCYHNQKLSHCEKISSNWSTRSEDKSILRDVGITDVEFRSYFIPLDDGFDSSVIYSDIGDDDLSLFSKNGNEDTFSDLNSSSSYSDIDDNDYSFSSYVDQNFFGITSGDDKTCSTASLTTSSESTLCKNHLQETCNDCYSDGENDDGDGGCWLPSPIRVILNVIDQVCNQRGDTMLDSTLHTTSNGFRRIKAGHKE</sequence>
<evidence type="ECO:0000313" key="1">
    <source>
        <dbReference type="EMBL" id="CAE0476266.1"/>
    </source>
</evidence>
<name>A0A7S3VEP0_9STRA</name>
<reference evidence="1" key="1">
    <citation type="submission" date="2021-01" db="EMBL/GenBank/DDBJ databases">
        <authorList>
            <person name="Corre E."/>
            <person name="Pelletier E."/>
            <person name="Niang G."/>
            <person name="Scheremetjew M."/>
            <person name="Finn R."/>
            <person name="Kale V."/>
            <person name="Holt S."/>
            <person name="Cochrane G."/>
            <person name="Meng A."/>
            <person name="Brown T."/>
            <person name="Cohen L."/>
        </authorList>
    </citation>
    <scope>NUCLEOTIDE SEQUENCE</scope>
    <source>
        <strain evidence="1">MM31A-1</strain>
    </source>
</reference>
<dbReference type="EMBL" id="HBIO01027484">
    <property type="protein sequence ID" value="CAE0476266.1"/>
    <property type="molecule type" value="Transcribed_RNA"/>
</dbReference>
<dbReference type="AlphaFoldDB" id="A0A7S3VEP0"/>
<gene>
    <name evidence="1" type="ORF">CDEB00056_LOCUS21119</name>
</gene>